<evidence type="ECO:0000313" key="3">
    <source>
        <dbReference type="Proteomes" id="UP001189429"/>
    </source>
</evidence>
<comment type="caution">
    <text evidence="2">The sequence shown here is derived from an EMBL/GenBank/DDBJ whole genome shotgun (WGS) entry which is preliminary data.</text>
</comment>
<organism evidence="2 3">
    <name type="scientific">Prorocentrum cordatum</name>
    <dbReference type="NCBI Taxonomy" id="2364126"/>
    <lineage>
        <taxon>Eukaryota</taxon>
        <taxon>Sar</taxon>
        <taxon>Alveolata</taxon>
        <taxon>Dinophyceae</taxon>
        <taxon>Prorocentrales</taxon>
        <taxon>Prorocentraceae</taxon>
        <taxon>Prorocentrum</taxon>
    </lineage>
</organism>
<keyword evidence="3" id="KW-1185">Reference proteome</keyword>
<gene>
    <name evidence="2" type="ORF">PCOR1329_LOCUS4953</name>
</gene>
<accession>A0ABN9PUJ8</accession>
<dbReference type="EMBL" id="CAUYUJ010001292">
    <property type="protein sequence ID" value="CAK0795231.1"/>
    <property type="molecule type" value="Genomic_DNA"/>
</dbReference>
<protein>
    <submittedName>
        <fullName evidence="2">Uncharacterized protein</fullName>
    </submittedName>
</protein>
<keyword evidence="1" id="KW-1133">Transmembrane helix</keyword>
<evidence type="ECO:0000256" key="1">
    <source>
        <dbReference type="SAM" id="Phobius"/>
    </source>
</evidence>
<feature type="transmembrane region" description="Helical" evidence="1">
    <location>
        <begin position="188"/>
        <end position="208"/>
    </location>
</feature>
<evidence type="ECO:0000313" key="2">
    <source>
        <dbReference type="EMBL" id="CAK0795231.1"/>
    </source>
</evidence>
<feature type="transmembrane region" description="Helical" evidence="1">
    <location>
        <begin position="118"/>
        <end position="145"/>
    </location>
</feature>
<proteinExistence type="predicted"/>
<dbReference type="Proteomes" id="UP001189429">
    <property type="component" value="Unassembled WGS sequence"/>
</dbReference>
<reference evidence="2" key="1">
    <citation type="submission" date="2023-10" db="EMBL/GenBank/DDBJ databases">
        <authorList>
            <person name="Chen Y."/>
            <person name="Shah S."/>
            <person name="Dougan E. K."/>
            <person name="Thang M."/>
            <person name="Chan C."/>
        </authorList>
    </citation>
    <scope>NUCLEOTIDE SEQUENCE [LARGE SCALE GENOMIC DNA]</scope>
</reference>
<keyword evidence="1" id="KW-0812">Transmembrane</keyword>
<keyword evidence="1" id="KW-0472">Membrane</keyword>
<name>A0ABN9PUJ8_9DINO</name>
<sequence>MQAMVCHTIGAGLMRSTVLMPPAAVAAATAMPPTEAGRFAVDAIAQGATSVMDTALETVADISDAAAASAVAATANGDGVQFGGFGLDEDDAPATEPHRLAGVKDVTLSDAVLDGNPAALAAVALISPLVATPLLSLTATLFWWLAVFRELRHASESVSALVMLPRRPTQLVWSGDTLVLMSVSLQRLCFVGAVLLLRFCVAVTLLVVGSPRLLGARSPMELLICVPALGFALEIPRRMAGGWKIRISGRGLRQWGQEAGQEVRGSG</sequence>